<evidence type="ECO:0000313" key="4">
    <source>
        <dbReference type="EMBL" id="KAK9803795.1"/>
    </source>
</evidence>
<proteinExistence type="predicted"/>
<dbReference type="Proteomes" id="UP001465755">
    <property type="component" value="Unassembled WGS sequence"/>
</dbReference>
<organism evidence="4 5">
    <name type="scientific">Symbiochloris irregularis</name>
    <dbReference type="NCBI Taxonomy" id="706552"/>
    <lineage>
        <taxon>Eukaryota</taxon>
        <taxon>Viridiplantae</taxon>
        <taxon>Chlorophyta</taxon>
        <taxon>core chlorophytes</taxon>
        <taxon>Trebouxiophyceae</taxon>
        <taxon>Trebouxiales</taxon>
        <taxon>Trebouxiaceae</taxon>
        <taxon>Symbiochloris</taxon>
    </lineage>
</organism>
<dbReference type="Gene3D" id="2.160.20.120">
    <property type="match status" value="1"/>
</dbReference>
<feature type="region of interest" description="Disordered" evidence="1">
    <location>
        <begin position="274"/>
        <end position="330"/>
    </location>
</feature>
<sequence length="351" mass="34712">MTFRQACGVLLALFAATATTASAQARTVPLDAFTAIEACLPFNFAVSPSKGTTYQMIIDADTGVAAAINASVTNGVLSLALADNQPNSLTFKANNPIKVAVQLPADQLASVAVASIPSVTVAVASGFSVPSFSASITGTSTLSVQGLTAEKGEFINAGLGTLYVSGKLQSVLASSSSTGSVYVLGVSQSAAVDASGISKIYIGGTPQTRITGQVSGISSVLYNQGVCSVTSQFGIFGSPCTQQAFSVPTSLKSPQWSCALTIYGTFGCSDGTTSSSSSTPATPAGTSSSSSSTSGGGTGTTYTSQTINGVTTTSTGSSSPDGTSSLTTTTGTLQMGSCATSGSALNMFASS</sequence>
<gene>
    <name evidence="4" type="ORF">WJX73_009707</name>
</gene>
<dbReference type="Pfam" id="PF10988">
    <property type="entry name" value="DUF2807"/>
    <property type="match status" value="1"/>
</dbReference>
<keyword evidence="2" id="KW-0732">Signal</keyword>
<feature type="domain" description="Putative auto-transporter adhesin head GIN" evidence="3">
    <location>
        <begin position="33"/>
        <end position="222"/>
    </location>
</feature>
<feature type="compositionally biased region" description="Low complexity" evidence="1">
    <location>
        <begin position="274"/>
        <end position="293"/>
    </location>
</feature>
<dbReference type="EMBL" id="JALJOQ010000056">
    <property type="protein sequence ID" value="KAK9803795.1"/>
    <property type="molecule type" value="Genomic_DNA"/>
</dbReference>
<evidence type="ECO:0000256" key="1">
    <source>
        <dbReference type="SAM" id="MobiDB-lite"/>
    </source>
</evidence>
<accession>A0AAW1P5P5</accession>
<keyword evidence="5" id="KW-1185">Reference proteome</keyword>
<evidence type="ECO:0000259" key="3">
    <source>
        <dbReference type="Pfam" id="PF10988"/>
    </source>
</evidence>
<protein>
    <recommendedName>
        <fullName evidence="3">Putative auto-transporter adhesin head GIN domain-containing protein</fullName>
    </recommendedName>
</protein>
<dbReference type="AlphaFoldDB" id="A0AAW1P5P5"/>
<reference evidence="4 5" key="1">
    <citation type="journal article" date="2024" name="Nat. Commun.">
        <title>Phylogenomics reveals the evolutionary origins of lichenization in chlorophyte algae.</title>
        <authorList>
            <person name="Puginier C."/>
            <person name="Libourel C."/>
            <person name="Otte J."/>
            <person name="Skaloud P."/>
            <person name="Haon M."/>
            <person name="Grisel S."/>
            <person name="Petersen M."/>
            <person name="Berrin J.G."/>
            <person name="Delaux P.M."/>
            <person name="Dal Grande F."/>
            <person name="Keller J."/>
        </authorList>
    </citation>
    <scope>NUCLEOTIDE SEQUENCE [LARGE SCALE GENOMIC DNA]</scope>
    <source>
        <strain evidence="4 5">SAG 2036</strain>
    </source>
</reference>
<name>A0AAW1P5P5_9CHLO</name>
<dbReference type="InterPro" id="IPR021255">
    <property type="entry name" value="DUF2807"/>
</dbReference>
<evidence type="ECO:0000313" key="5">
    <source>
        <dbReference type="Proteomes" id="UP001465755"/>
    </source>
</evidence>
<feature type="compositionally biased region" description="Low complexity" evidence="1">
    <location>
        <begin position="300"/>
        <end position="330"/>
    </location>
</feature>
<evidence type="ECO:0000256" key="2">
    <source>
        <dbReference type="SAM" id="SignalP"/>
    </source>
</evidence>
<feature type="chain" id="PRO_5043901075" description="Putative auto-transporter adhesin head GIN domain-containing protein" evidence="2">
    <location>
        <begin position="26"/>
        <end position="351"/>
    </location>
</feature>
<feature type="signal peptide" evidence="2">
    <location>
        <begin position="1"/>
        <end position="25"/>
    </location>
</feature>
<comment type="caution">
    <text evidence="4">The sequence shown here is derived from an EMBL/GenBank/DDBJ whole genome shotgun (WGS) entry which is preliminary data.</text>
</comment>